<dbReference type="InterPro" id="IPR023795">
    <property type="entry name" value="Serpin_CS"/>
</dbReference>
<dbReference type="Pfam" id="PF00079">
    <property type="entry name" value="Serpin"/>
    <property type="match status" value="1"/>
</dbReference>
<feature type="chain" id="PRO_5008586919" description="Serpin domain-containing protein" evidence="4">
    <location>
        <begin position="25"/>
        <end position="441"/>
    </location>
</feature>
<dbReference type="EMBL" id="GEBQ01024268">
    <property type="protein sequence ID" value="JAT15709.1"/>
    <property type="molecule type" value="Transcribed_RNA"/>
</dbReference>
<name>A0A1B6KW82_9HEMI</name>
<dbReference type="InterPro" id="IPR036186">
    <property type="entry name" value="Serpin_sf"/>
</dbReference>
<comment type="similarity">
    <text evidence="3">Belongs to the serpin family.</text>
</comment>
<reference evidence="6" key="1">
    <citation type="submission" date="2015-11" db="EMBL/GenBank/DDBJ databases">
        <title>De novo transcriptome assembly of four potential Pierce s Disease insect vectors from Arizona vineyards.</title>
        <authorList>
            <person name="Tassone E.E."/>
        </authorList>
    </citation>
    <scope>NUCLEOTIDE SEQUENCE</scope>
</reference>
<dbReference type="AlphaFoldDB" id="A0A1B6KW82"/>
<evidence type="ECO:0000256" key="3">
    <source>
        <dbReference type="RuleBase" id="RU000411"/>
    </source>
</evidence>
<evidence type="ECO:0000259" key="5">
    <source>
        <dbReference type="SMART" id="SM00093"/>
    </source>
</evidence>
<dbReference type="InterPro" id="IPR042185">
    <property type="entry name" value="Serpin_sf_2"/>
</dbReference>
<organism evidence="6">
    <name type="scientific">Graphocephala atropunctata</name>
    <dbReference type="NCBI Taxonomy" id="36148"/>
    <lineage>
        <taxon>Eukaryota</taxon>
        <taxon>Metazoa</taxon>
        <taxon>Ecdysozoa</taxon>
        <taxon>Arthropoda</taxon>
        <taxon>Hexapoda</taxon>
        <taxon>Insecta</taxon>
        <taxon>Pterygota</taxon>
        <taxon>Neoptera</taxon>
        <taxon>Paraneoptera</taxon>
        <taxon>Hemiptera</taxon>
        <taxon>Auchenorrhyncha</taxon>
        <taxon>Membracoidea</taxon>
        <taxon>Cicadellidae</taxon>
        <taxon>Cicadellinae</taxon>
        <taxon>Cicadellini</taxon>
        <taxon>Graphocephala</taxon>
    </lineage>
</organism>
<dbReference type="GO" id="GO:0004867">
    <property type="term" value="F:serine-type endopeptidase inhibitor activity"/>
    <property type="evidence" value="ECO:0007669"/>
    <property type="project" value="UniProtKB-KW"/>
</dbReference>
<dbReference type="InterPro" id="IPR023796">
    <property type="entry name" value="Serpin_dom"/>
</dbReference>
<dbReference type="PANTHER" id="PTHR11461:SF278">
    <property type="entry name" value="SERINE PROTEASE INHIBITOR 88EA"/>
    <property type="match status" value="1"/>
</dbReference>
<accession>A0A1B6KW82</accession>
<dbReference type="SMART" id="SM00093">
    <property type="entry name" value="SERPIN"/>
    <property type="match status" value="1"/>
</dbReference>
<dbReference type="Gene3D" id="3.30.497.10">
    <property type="entry name" value="Antithrombin, subunit I, domain 2"/>
    <property type="match status" value="1"/>
</dbReference>
<evidence type="ECO:0000313" key="6">
    <source>
        <dbReference type="EMBL" id="JAT15709.1"/>
    </source>
</evidence>
<proteinExistence type="inferred from homology"/>
<keyword evidence="4" id="KW-0732">Signal</keyword>
<evidence type="ECO:0000256" key="4">
    <source>
        <dbReference type="SAM" id="SignalP"/>
    </source>
</evidence>
<feature type="signal peptide" evidence="4">
    <location>
        <begin position="1"/>
        <end position="24"/>
    </location>
</feature>
<keyword evidence="1" id="KW-0646">Protease inhibitor</keyword>
<evidence type="ECO:0000256" key="2">
    <source>
        <dbReference type="ARBA" id="ARBA00022900"/>
    </source>
</evidence>
<dbReference type="Gene3D" id="2.30.39.10">
    <property type="entry name" value="Alpha-1-antitrypsin, domain 1"/>
    <property type="match status" value="1"/>
</dbReference>
<dbReference type="PROSITE" id="PS00284">
    <property type="entry name" value="SERPIN"/>
    <property type="match status" value="1"/>
</dbReference>
<protein>
    <recommendedName>
        <fullName evidence="5">Serpin domain-containing protein</fullName>
    </recommendedName>
</protein>
<feature type="domain" description="Serpin" evidence="5">
    <location>
        <begin position="50"/>
        <end position="441"/>
    </location>
</feature>
<gene>
    <name evidence="6" type="ORF">g.34429</name>
</gene>
<sequence length="441" mass="50323">MLLMVLMLLMLLVVLMSLVVPLTAKCPVHVANVSDFGQSVLQQSRLQVAAELLHTVAVQQSLQNVLLSPFTIHSALLLLFFAASGNTEKLLRKLLHLPDTVSKDMVVGQYIQERNSSDSPYQLQEDGHEFYSVKGFYGENGLNIRQCMDTLFPNEYHTINLRQHGVAVHGIKLWIANETRNNIDLNLPWKTKQQLNFGVKSTALISAAYFRGVWFTPFPKNLTKKERFYTKSETFVEVDMMTTTGFFSLWSGGQIPMKILELPYKRRSVNMIILLPSKKPHDSVMLDFLHSFTNETFEKVLKLLSNKFPSTVQVRLPKIVTEKEYDLQQVLSHLGGDLLFGAGVRFQDLFDSRHSTVLKTVYHKVKMDVNEGESEEKDFTLNQTSSNNSSCELVTDKPIIRKKLKGIPKSTKKILFNQPFIYFIYHKTSKTVLFSGIFYSP</sequence>
<keyword evidence="2" id="KW-0722">Serine protease inhibitor</keyword>
<dbReference type="PANTHER" id="PTHR11461">
    <property type="entry name" value="SERINE PROTEASE INHIBITOR, SERPIN"/>
    <property type="match status" value="1"/>
</dbReference>
<dbReference type="InterPro" id="IPR042178">
    <property type="entry name" value="Serpin_sf_1"/>
</dbReference>
<dbReference type="Gene3D" id="2.10.310.10">
    <property type="entry name" value="Serpins superfamily"/>
    <property type="match status" value="1"/>
</dbReference>
<evidence type="ECO:0000256" key="1">
    <source>
        <dbReference type="ARBA" id="ARBA00022690"/>
    </source>
</evidence>
<dbReference type="SUPFAM" id="SSF56574">
    <property type="entry name" value="Serpins"/>
    <property type="match status" value="1"/>
</dbReference>
<dbReference type="GO" id="GO:0005615">
    <property type="term" value="C:extracellular space"/>
    <property type="evidence" value="ECO:0007669"/>
    <property type="project" value="InterPro"/>
</dbReference>
<dbReference type="InterPro" id="IPR000215">
    <property type="entry name" value="Serpin_fam"/>
</dbReference>